<dbReference type="SUPFAM" id="SSF52218">
    <property type="entry name" value="Flavoproteins"/>
    <property type="match status" value="1"/>
</dbReference>
<dbReference type="Proteomes" id="UP000638313">
    <property type="component" value="Unassembled WGS sequence"/>
</dbReference>
<dbReference type="InterPro" id="IPR005025">
    <property type="entry name" value="FMN_Rdtase-like_dom"/>
</dbReference>
<dbReference type="GO" id="GO:0005829">
    <property type="term" value="C:cytosol"/>
    <property type="evidence" value="ECO:0007669"/>
    <property type="project" value="TreeGrafter"/>
</dbReference>
<dbReference type="Pfam" id="PF03358">
    <property type="entry name" value="FMN_red"/>
    <property type="match status" value="1"/>
</dbReference>
<gene>
    <name evidence="2" type="ORF">GCM10010218_07510</name>
</gene>
<organism evidence="2 3">
    <name type="scientific">Streptomyces mashuensis</name>
    <dbReference type="NCBI Taxonomy" id="33904"/>
    <lineage>
        <taxon>Bacteria</taxon>
        <taxon>Bacillati</taxon>
        <taxon>Actinomycetota</taxon>
        <taxon>Actinomycetes</taxon>
        <taxon>Kitasatosporales</taxon>
        <taxon>Streptomycetaceae</taxon>
        <taxon>Streptomyces</taxon>
    </lineage>
</organism>
<keyword evidence="3" id="KW-1185">Reference proteome</keyword>
<dbReference type="PANTHER" id="PTHR30543:SF21">
    <property type="entry name" value="NAD(P)H-DEPENDENT FMN REDUCTASE LOT6"/>
    <property type="match status" value="1"/>
</dbReference>
<name>A0A919AWD7_9ACTN</name>
<comment type="caution">
    <text evidence="2">The sequence shown here is derived from an EMBL/GenBank/DDBJ whole genome shotgun (WGS) entry which is preliminary data.</text>
</comment>
<feature type="domain" description="NADPH-dependent FMN reductase-like" evidence="1">
    <location>
        <begin position="15"/>
        <end position="160"/>
    </location>
</feature>
<dbReference type="InterPro" id="IPR029039">
    <property type="entry name" value="Flavoprotein-like_sf"/>
</dbReference>
<evidence type="ECO:0000259" key="1">
    <source>
        <dbReference type="Pfam" id="PF03358"/>
    </source>
</evidence>
<dbReference type="PANTHER" id="PTHR30543">
    <property type="entry name" value="CHROMATE REDUCTASE"/>
    <property type="match status" value="1"/>
</dbReference>
<dbReference type="RefSeq" id="WP_190127877.1">
    <property type="nucleotide sequence ID" value="NZ_BNBD01000001.1"/>
</dbReference>
<protein>
    <submittedName>
        <fullName evidence="2">FMN reductase</fullName>
    </submittedName>
</protein>
<dbReference type="GO" id="GO:0010181">
    <property type="term" value="F:FMN binding"/>
    <property type="evidence" value="ECO:0007669"/>
    <property type="project" value="TreeGrafter"/>
</dbReference>
<dbReference type="AlphaFoldDB" id="A0A919AWD7"/>
<sequence>MNAIDTPATGTEAVRILAISGSLRAGSVNSALLRAAAALAGPEVKVELWDGLATVPPFSEDDEAAPGAAVEALRAAITDADALLFATPEYNTSIPGQLKNALDWASRPYGAGALTGTTAAVIGASPSGFGAKWAQAELRKVLSACGAQVVGEELCVAKAHTVLGEDGLPTDEELRTALTGLVGTLAEAARAAKAAAA</sequence>
<proteinExistence type="predicted"/>
<evidence type="ECO:0000313" key="2">
    <source>
        <dbReference type="EMBL" id="GHF28856.1"/>
    </source>
</evidence>
<evidence type="ECO:0000313" key="3">
    <source>
        <dbReference type="Proteomes" id="UP000638313"/>
    </source>
</evidence>
<reference evidence="2" key="2">
    <citation type="submission" date="2020-09" db="EMBL/GenBank/DDBJ databases">
        <authorList>
            <person name="Sun Q."/>
            <person name="Ohkuma M."/>
        </authorList>
    </citation>
    <scope>NUCLEOTIDE SEQUENCE</scope>
    <source>
        <strain evidence="2">JCM 4059</strain>
    </source>
</reference>
<dbReference type="EMBL" id="BNBD01000001">
    <property type="protein sequence ID" value="GHF28856.1"/>
    <property type="molecule type" value="Genomic_DNA"/>
</dbReference>
<reference evidence="2" key="1">
    <citation type="journal article" date="2014" name="Int. J. Syst. Evol. Microbiol.">
        <title>Complete genome sequence of Corynebacterium casei LMG S-19264T (=DSM 44701T), isolated from a smear-ripened cheese.</title>
        <authorList>
            <consortium name="US DOE Joint Genome Institute (JGI-PGF)"/>
            <person name="Walter F."/>
            <person name="Albersmeier A."/>
            <person name="Kalinowski J."/>
            <person name="Ruckert C."/>
        </authorList>
    </citation>
    <scope>NUCLEOTIDE SEQUENCE</scope>
    <source>
        <strain evidence="2">JCM 4059</strain>
    </source>
</reference>
<dbReference type="InterPro" id="IPR050712">
    <property type="entry name" value="NAD(P)H-dep_reductase"/>
</dbReference>
<dbReference type="GO" id="GO:0016491">
    <property type="term" value="F:oxidoreductase activity"/>
    <property type="evidence" value="ECO:0007669"/>
    <property type="project" value="InterPro"/>
</dbReference>
<dbReference type="Gene3D" id="3.40.50.360">
    <property type="match status" value="1"/>
</dbReference>
<accession>A0A919AWD7</accession>